<proteinExistence type="predicted"/>
<gene>
    <name evidence="1" type="ORF">LEP1GSC016_1613</name>
</gene>
<name>M6BFB9_LEPBO</name>
<accession>M6BFB9</accession>
<evidence type="ECO:0000313" key="1">
    <source>
        <dbReference type="EMBL" id="EMJ78234.1"/>
    </source>
</evidence>
<reference evidence="1 2" key="1">
    <citation type="submission" date="2013-01" db="EMBL/GenBank/DDBJ databases">
        <authorList>
            <person name="Harkins D.M."/>
            <person name="Durkin A.S."/>
            <person name="Brinkac L.M."/>
            <person name="Haft D.H."/>
            <person name="Selengut J.D."/>
            <person name="Sanka R."/>
            <person name="DePew J."/>
            <person name="Purushe J."/>
            <person name="Galloway R.L."/>
            <person name="Vinetz J.M."/>
            <person name="Sutton G.G."/>
            <person name="Nierman W.C."/>
            <person name="Fouts D.E."/>
        </authorList>
    </citation>
    <scope>NUCLEOTIDE SEQUENCE [LARGE SCALE GENOMIC DNA]</scope>
    <source>
        <strain evidence="1 2">Sponselee CDC</strain>
    </source>
</reference>
<dbReference type="AlphaFoldDB" id="M6BFB9"/>
<organism evidence="1 2">
    <name type="scientific">Leptospira borgpetersenii serovar Hardjo-bovis str. Sponselee</name>
    <dbReference type="NCBI Taxonomy" id="1303729"/>
    <lineage>
        <taxon>Bacteria</taxon>
        <taxon>Pseudomonadati</taxon>
        <taxon>Spirochaetota</taxon>
        <taxon>Spirochaetia</taxon>
        <taxon>Leptospirales</taxon>
        <taxon>Leptospiraceae</taxon>
        <taxon>Leptospira</taxon>
    </lineage>
</organism>
<evidence type="ECO:0000313" key="2">
    <source>
        <dbReference type="Proteomes" id="UP000011873"/>
    </source>
</evidence>
<sequence>METDDSPGPAQRRDGIYLTVLNRPKIVKRCGLLQAVCLVK</sequence>
<protein>
    <submittedName>
        <fullName evidence="1">Uncharacterized protein</fullName>
    </submittedName>
</protein>
<comment type="caution">
    <text evidence="1">The sequence shown here is derived from an EMBL/GenBank/DDBJ whole genome shotgun (WGS) entry which is preliminary data.</text>
</comment>
<dbReference type="Proteomes" id="UP000011873">
    <property type="component" value="Unassembled WGS sequence"/>
</dbReference>
<dbReference type="EMBL" id="ANMU01000162">
    <property type="protein sequence ID" value="EMJ78234.1"/>
    <property type="molecule type" value="Genomic_DNA"/>
</dbReference>